<dbReference type="EMBL" id="RDBF01000003">
    <property type="protein sequence ID" value="RLV56649.1"/>
    <property type="molecule type" value="Genomic_DNA"/>
</dbReference>
<keyword evidence="1" id="KW-0732">Signal</keyword>
<sequence>MRVTGTKAASYAALLVFTIPFAATASAHEDAPASGDSTPESHNGLLAAELLDDLEDDALGSLASENGNRIPDDVLTLTEKISARWGGEIVNSVNYDRATDTVYVLVSPYADRADIGDIQALDERVTIQRAKHSRQEFVEIAHQLSGTKVGDATVWGAGPNPDHDGLIVYAELDKDTRAQGTEVLEGYETTIRGFEVTVRLGARPIAAVVAHR</sequence>
<feature type="signal peptide" evidence="1">
    <location>
        <begin position="1"/>
        <end position="27"/>
    </location>
</feature>
<name>A0A3L8PPA2_9ACTN</name>
<protein>
    <submittedName>
        <fullName evidence="2">Uncharacterized protein</fullName>
    </submittedName>
</protein>
<evidence type="ECO:0000313" key="2">
    <source>
        <dbReference type="EMBL" id="RLV56649.1"/>
    </source>
</evidence>
<comment type="caution">
    <text evidence="2">The sequence shown here is derived from an EMBL/GenBank/DDBJ whole genome shotgun (WGS) entry which is preliminary data.</text>
</comment>
<feature type="chain" id="PRO_5038972680" evidence="1">
    <location>
        <begin position="28"/>
        <end position="212"/>
    </location>
</feature>
<proteinExistence type="predicted"/>
<reference evidence="2 3" key="1">
    <citation type="submission" date="2018-10" db="EMBL/GenBank/DDBJ databases">
        <title>Aeromicrobium sp. 9W16Y-2 whole genome shotgun sequence.</title>
        <authorList>
            <person name="Li F."/>
        </authorList>
    </citation>
    <scope>NUCLEOTIDE SEQUENCE [LARGE SCALE GENOMIC DNA]</scope>
    <source>
        <strain evidence="2 3">9W16Y-2</strain>
    </source>
</reference>
<evidence type="ECO:0000256" key="1">
    <source>
        <dbReference type="SAM" id="SignalP"/>
    </source>
</evidence>
<evidence type="ECO:0000313" key="3">
    <source>
        <dbReference type="Proteomes" id="UP000282515"/>
    </source>
</evidence>
<dbReference type="Proteomes" id="UP000282515">
    <property type="component" value="Unassembled WGS sequence"/>
</dbReference>
<organism evidence="2 3">
    <name type="scientific">Aeromicrobium phragmitis</name>
    <dbReference type="NCBI Taxonomy" id="2478914"/>
    <lineage>
        <taxon>Bacteria</taxon>
        <taxon>Bacillati</taxon>
        <taxon>Actinomycetota</taxon>
        <taxon>Actinomycetes</taxon>
        <taxon>Propionibacteriales</taxon>
        <taxon>Nocardioidaceae</taxon>
        <taxon>Aeromicrobium</taxon>
    </lineage>
</organism>
<dbReference type="AlphaFoldDB" id="A0A3L8PPA2"/>
<gene>
    <name evidence="2" type="ORF">D9V41_06180</name>
</gene>
<keyword evidence="3" id="KW-1185">Reference proteome</keyword>
<accession>A0A3L8PPA2</accession>